<dbReference type="GO" id="GO:0006355">
    <property type="term" value="P:regulation of DNA-templated transcription"/>
    <property type="evidence" value="ECO:0007669"/>
    <property type="project" value="InterPro"/>
</dbReference>
<evidence type="ECO:0000256" key="2">
    <source>
        <dbReference type="ARBA" id="ARBA00049988"/>
    </source>
</evidence>
<dbReference type="InterPro" id="IPR014795">
    <property type="entry name" value="TacA_1-like"/>
</dbReference>
<comment type="similarity">
    <text evidence="2">Belongs to the TacA antitoxin family.</text>
</comment>
<keyword evidence="1" id="KW-1277">Toxin-antitoxin system</keyword>
<dbReference type="SUPFAM" id="SSF47598">
    <property type="entry name" value="Ribbon-helix-helix"/>
    <property type="match status" value="1"/>
</dbReference>
<evidence type="ECO:0000313" key="4">
    <source>
        <dbReference type="Proteomes" id="UP000519158"/>
    </source>
</evidence>
<sequence>MSALKKERVEFRLSESEKSALEEAALLSNTTVSKFVSETTVARAQEVISERKRLQIQEKQWDSVMEALENPADPTELMQEIIGMSLEETWTVKIKN</sequence>
<dbReference type="AlphaFoldDB" id="A0A7Y4DBE1"/>
<name>A0A7Y4DBE1_VIBSP</name>
<dbReference type="RefSeq" id="WP_108112183.1">
    <property type="nucleotide sequence ID" value="NZ_CAWNXJ010000016.1"/>
</dbReference>
<reference evidence="3 4" key="1">
    <citation type="submission" date="2019-09" db="EMBL/GenBank/DDBJ databases">
        <title>Draft genome sequencing and comparative genomics of hatchery-associated Vibrios.</title>
        <authorList>
            <person name="Kehlet-Delgado H."/>
            <person name="Mueller R.S."/>
        </authorList>
    </citation>
    <scope>NUCLEOTIDE SEQUENCE [LARGE SCALE GENOMIC DNA]</scope>
    <source>
        <strain evidence="3 4">99-70-13A3</strain>
    </source>
</reference>
<gene>
    <name evidence="3" type="ORF">F0234_23485</name>
</gene>
<dbReference type="Gene3D" id="1.20.5.780">
    <property type="entry name" value="Single helix bin"/>
    <property type="match status" value="1"/>
</dbReference>
<evidence type="ECO:0000313" key="3">
    <source>
        <dbReference type="EMBL" id="NOJ15714.1"/>
    </source>
</evidence>
<dbReference type="InterPro" id="IPR010985">
    <property type="entry name" value="Ribbon_hlx_hlx"/>
</dbReference>
<accession>A0A7Y4DBE1</accession>
<proteinExistence type="inferred from homology"/>
<dbReference type="EMBL" id="VTXL01000031">
    <property type="protein sequence ID" value="NOJ15714.1"/>
    <property type="molecule type" value="Genomic_DNA"/>
</dbReference>
<comment type="caution">
    <text evidence="3">The sequence shown here is derived from an EMBL/GenBank/DDBJ whole genome shotgun (WGS) entry which is preliminary data.</text>
</comment>
<dbReference type="Pfam" id="PF08681">
    <property type="entry name" value="TacA1"/>
    <property type="match status" value="1"/>
</dbReference>
<protein>
    <submittedName>
        <fullName evidence="3">DUF1778 domain-containing protein</fullName>
    </submittedName>
</protein>
<evidence type="ECO:0000256" key="1">
    <source>
        <dbReference type="ARBA" id="ARBA00022649"/>
    </source>
</evidence>
<organism evidence="3 4">
    <name type="scientific">Vibrio splendidus</name>
    <dbReference type="NCBI Taxonomy" id="29497"/>
    <lineage>
        <taxon>Bacteria</taxon>
        <taxon>Pseudomonadati</taxon>
        <taxon>Pseudomonadota</taxon>
        <taxon>Gammaproteobacteria</taxon>
        <taxon>Vibrionales</taxon>
        <taxon>Vibrionaceae</taxon>
        <taxon>Vibrio</taxon>
    </lineage>
</organism>
<dbReference type="Proteomes" id="UP000519158">
    <property type="component" value="Unassembled WGS sequence"/>
</dbReference>
<dbReference type="PANTHER" id="PTHR35401">
    <property type="entry name" value="COPG FAMILY HELIX-TURN-HELIX PROTEIN-RELATED-RELATED"/>
    <property type="match status" value="1"/>
</dbReference>